<organism evidence="2 3">
    <name type="scientific">Pedococcus cremeus</name>
    <dbReference type="NCBI Taxonomy" id="587636"/>
    <lineage>
        <taxon>Bacteria</taxon>
        <taxon>Bacillati</taxon>
        <taxon>Actinomycetota</taxon>
        <taxon>Actinomycetes</taxon>
        <taxon>Micrococcales</taxon>
        <taxon>Intrasporangiaceae</taxon>
        <taxon>Pedococcus</taxon>
    </lineage>
</organism>
<name>A0A1H9XPU8_9MICO</name>
<dbReference type="RefSeq" id="WP_091762415.1">
    <property type="nucleotide sequence ID" value="NZ_FOHB01000010.1"/>
</dbReference>
<evidence type="ECO:0000256" key="1">
    <source>
        <dbReference type="SAM" id="MobiDB-lite"/>
    </source>
</evidence>
<keyword evidence="3" id="KW-1185">Reference proteome</keyword>
<dbReference type="AlphaFoldDB" id="A0A1H9XPU8"/>
<feature type="compositionally biased region" description="Polar residues" evidence="1">
    <location>
        <begin position="1"/>
        <end position="10"/>
    </location>
</feature>
<sequence>MDAEIGQNNPEAAGRTAHPGLVIGKGVHEGPENIATASEEYHVKPLHAVEVGALRALCGEEVVPVPPAPHTSAAWPPALGHACDRCLAAVAARSGGDPGPSEADVVNGRRPNP</sequence>
<accession>A0A1H9XPU8</accession>
<dbReference type="EMBL" id="FOHB01000010">
    <property type="protein sequence ID" value="SES48185.1"/>
    <property type="molecule type" value="Genomic_DNA"/>
</dbReference>
<proteinExistence type="predicted"/>
<evidence type="ECO:0000313" key="3">
    <source>
        <dbReference type="Proteomes" id="UP000199019"/>
    </source>
</evidence>
<dbReference type="Proteomes" id="UP000199019">
    <property type="component" value="Unassembled WGS sequence"/>
</dbReference>
<protein>
    <submittedName>
        <fullName evidence="2">Uncharacterized protein</fullName>
    </submittedName>
</protein>
<feature type="region of interest" description="Disordered" evidence="1">
    <location>
        <begin position="92"/>
        <end position="113"/>
    </location>
</feature>
<reference evidence="3" key="1">
    <citation type="submission" date="2016-10" db="EMBL/GenBank/DDBJ databases">
        <authorList>
            <person name="Varghese N."/>
            <person name="Submissions S."/>
        </authorList>
    </citation>
    <scope>NUCLEOTIDE SEQUENCE [LARGE SCALE GENOMIC DNA]</scope>
    <source>
        <strain evidence="3">CGMCC 1.6963</strain>
    </source>
</reference>
<feature type="region of interest" description="Disordered" evidence="1">
    <location>
        <begin position="1"/>
        <end position="28"/>
    </location>
</feature>
<evidence type="ECO:0000313" key="2">
    <source>
        <dbReference type="EMBL" id="SES48185.1"/>
    </source>
</evidence>
<gene>
    <name evidence="2" type="ORF">SAMN05216199_0062</name>
</gene>